<dbReference type="Proteomes" id="UP000681794">
    <property type="component" value="Chromosome"/>
</dbReference>
<evidence type="ECO:0000313" key="2">
    <source>
        <dbReference type="Proteomes" id="UP000681794"/>
    </source>
</evidence>
<accession>A0ACD1E168</accession>
<evidence type="ECO:0000313" key="1">
    <source>
        <dbReference type="EMBL" id="QWS32610.1"/>
    </source>
</evidence>
<sequence length="328" mass="36021">MGAENQCPALGEGTLVTRLQPSAAHAIATYTPQLAAERWQRIRLFVRDAVAVIAPACAWLAERLMVVVAGHVDWVANVCEYPLQAAVVFHPVMIRRYISRDDVERSDKTRRDYRSLLLRVSEVVVPTADPLEFSALNGQSVTMPYTDLELTLLESWARGQANAQRRRSASVLLALSAGAGLDAWEVQHLQHSDVCVTSSGIVIDVDGATPRQSVVNQRWEQLLLDGLRGLSGDRLVFGAADRETTFNIVTKFIRHTDRGNEPNPMPKGMRATWIAGHLAAQTPADLLMRAAGTTKAAHLAASLVHVPDLHTAVHRRRLLAEARGQSTR</sequence>
<name>A0ACD1E168_9MICO</name>
<protein>
    <submittedName>
        <fullName evidence="1">Uncharacterized protein</fullName>
    </submittedName>
</protein>
<proteinExistence type="predicted"/>
<dbReference type="EMBL" id="CP076544">
    <property type="protein sequence ID" value="QWS32610.1"/>
    <property type="molecule type" value="Genomic_DNA"/>
</dbReference>
<keyword evidence="2" id="KW-1185">Reference proteome</keyword>
<organism evidence="1 2">
    <name type="scientific">Curtobacterium aetherium</name>
    <dbReference type="NCBI Taxonomy" id="2841594"/>
    <lineage>
        <taxon>Bacteria</taxon>
        <taxon>Bacillati</taxon>
        <taxon>Actinomycetota</taxon>
        <taxon>Actinomycetes</taxon>
        <taxon>Micrococcales</taxon>
        <taxon>Microbacteriaceae</taxon>
        <taxon>Curtobacterium</taxon>
    </lineage>
</organism>
<reference evidence="1" key="1">
    <citation type="submission" date="2021-06" db="EMBL/GenBank/DDBJ databases">
        <authorList>
            <person name="Ellington A.J."/>
            <person name="Bryan N.C."/>
            <person name="Christner B.C."/>
            <person name="Reisch C.R."/>
        </authorList>
    </citation>
    <scope>NUCLEOTIDE SEQUENCE</scope>
    <source>
        <strain evidence="1">L6-1</strain>
    </source>
</reference>
<gene>
    <name evidence="1" type="ORF">KM842_09935</name>
</gene>